<proteinExistence type="predicted"/>
<organism evidence="1">
    <name type="scientific">Brevibacterium koreense</name>
    <dbReference type="NCBI Taxonomy" id="3140787"/>
    <lineage>
        <taxon>Bacteria</taxon>
        <taxon>Bacillati</taxon>
        <taxon>Actinomycetota</taxon>
        <taxon>Actinomycetes</taxon>
        <taxon>Micrococcales</taxon>
        <taxon>Brevibacteriaceae</taxon>
        <taxon>Brevibacterium</taxon>
    </lineage>
</organism>
<dbReference type="RefSeq" id="WP_350271274.1">
    <property type="nucleotide sequence ID" value="NZ_CP158281.1"/>
</dbReference>
<gene>
    <name evidence="1" type="ORF">AAFP32_07445</name>
</gene>
<protein>
    <submittedName>
        <fullName evidence="1">Uncharacterized protein</fullName>
    </submittedName>
</protein>
<evidence type="ECO:0000313" key="1">
    <source>
        <dbReference type="EMBL" id="XBV90540.1"/>
    </source>
</evidence>
<reference evidence="1" key="1">
    <citation type="submission" date="2024-06" db="EMBL/GenBank/DDBJ databases">
        <title>Brevibacterium koreense sp. nov., isolated from jogae-jeotgal, a Korean fermented seafood.</title>
        <authorList>
            <person name="Whon T.W."/>
            <person name="Nam S."/>
            <person name="Kim Y."/>
        </authorList>
    </citation>
    <scope>NUCLEOTIDE SEQUENCE</scope>
    <source>
        <strain evidence="1">CBA3109</strain>
    </source>
</reference>
<dbReference type="AlphaFoldDB" id="A0AAU7UQ02"/>
<dbReference type="PANTHER" id="PTHR43446:SF1">
    <property type="entry name" value="BAND 7 DOMAIN-CONTAINING PROTEIN"/>
    <property type="match status" value="1"/>
</dbReference>
<dbReference type="EMBL" id="CP158281">
    <property type="protein sequence ID" value="XBV90540.1"/>
    <property type="molecule type" value="Genomic_DNA"/>
</dbReference>
<accession>A0AAU7UQ02</accession>
<name>A0AAU7UQ02_9MICO</name>
<sequence>MSGYFTKVNDLDGNPIVPVASAAVWLVQNTARALFDVDVFDEFVAFQSETAVRQIVNSYAYGHSDPNRMPLPGNTDEITSKLSAEVTAVVAAWPFVVAGVLDVVESAIEQVEGRGIVNLGHFQRSDPVANRMIVL</sequence>
<dbReference type="KEGG" id="bkr:AAFP32_07445"/>
<dbReference type="PANTHER" id="PTHR43446">
    <property type="entry name" value="MEMBRANE PROTEIN-RELATED"/>
    <property type="match status" value="1"/>
</dbReference>